<dbReference type="InterPro" id="IPR003737">
    <property type="entry name" value="GlcNAc_PI_deacetylase-related"/>
</dbReference>
<proteinExistence type="inferred from homology"/>
<keyword evidence="5" id="KW-1185">Reference proteome</keyword>
<evidence type="ECO:0000313" key="5">
    <source>
        <dbReference type="Proteomes" id="UP001172101"/>
    </source>
</evidence>
<dbReference type="PANTHER" id="PTHR12993:SF11">
    <property type="entry name" value="N-ACETYLGLUCOSAMINYL-PHOSPHATIDYLINOSITOL DE-N-ACETYLASE"/>
    <property type="match status" value="1"/>
</dbReference>
<dbReference type="Pfam" id="PF02585">
    <property type="entry name" value="PIG-L"/>
    <property type="match status" value="1"/>
</dbReference>
<gene>
    <name evidence="4" type="ORF">B0T26DRAFT_675960</name>
</gene>
<feature type="transmembrane region" description="Helical" evidence="3">
    <location>
        <begin position="34"/>
        <end position="57"/>
    </location>
</feature>
<organism evidence="4 5">
    <name type="scientific">Lasiosphaeria miniovina</name>
    <dbReference type="NCBI Taxonomy" id="1954250"/>
    <lineage>
        <taxon>Eukaryota</taxon>
        <taxon>Fungi</taxon>
        <taxon>Dikarya</taxon>
        <taxon>Ascomycota</taxon>
        <taxon>Pezizomycotina</taxon>
        <taxon>Sordariomycetes</taxon>
        <taxon>Sordariomycetidae</taxon>
        <taxon>Sordariales</taxon>
        <taxon>Lasiosphaeriaceae</taxon>
        <taxon>Lasiosphaeria</taxon>
    </lineage>
</organism>
<evidence type="ECO:0000256" key="1">
    <source>
        <dbReference type="ARBA" id="ARBA00006066"/>
    </source>
</evidence>
<dbReference type="InterPro" id="IPR024078">
    <property type="entry name" value="LmbE-like_dom_sf"/>
</dbReference>
<dbReference type="EMBL" id="JAUIRO010000004">
    <property type="protein sequence ID" value="KAK0717683.1"/>
    <property type="molecule type" value="Genomic_DNA"/>
</dbReference>
<dbReference type="GeneID" id="85323177"/>
<accession>A0AA40AKT7</accession>
<sequence>MLPNKPAQLLGKVPQLLSKVPQLLSKVPRRAWRWLVRIALLALVIPLLLQWIIAYLVGDDARILPPQLLAAKNLLIVTAHPDDECLFFSPSILGVLDRNKAVTGGLLVMSTGNNYGIGETRRQELLGSCKALGILEKRCVALDDAALQDSPTVWWDTALIESIVDKHVKKWEIDAIITFDEGGVSGHINHRAVSAAVSNYALKNPNAPVAFALTTTALPRKYTILGDLPLTALPFFWRILAALTFPTSTATTNGGERALVANTWHRYLLTRDAFAQHSSQYTWDRHLYMVVSRYVWFNDLKRLPTNADQPQ</sequence>
<evidence type="ECO:0000256" key="3">
    <source>
        <dbReference type="SAM" id="Phobius"/>
    </source>
</evidence>
<dbReference type="AlphaFoldDB" id="A0AA40AKT7"/>
<comment type="caution">
    <text evidence="4">The sequence shown here is derived from an EMBL/GenBank/DDBJ whole genome shotgun (WGS) entry which is preliminary data.</text>
</comment>
<keyword evidence="3" id="KW-0472">Membrane</keyword>
<evidence type="ECO:0000313" key="4">
    <source>
        <dbReference type="EMBL" id="KAK0717683.1"/>
    </source>
</evidence>
<dbReference type="GO" id="GO:0005783">
    <property type="term" value="C:endoplasmic reticulum"/>
    <property type="evidence" value="ECO:0007669"/>
    <property type="project" value="TreeGrafter"/>
</dbReference>
<dbReference type="RefSeq" id="XP_060296476.1">
    <property type="nucleotide sequence ID" value="XM_060439907.1"/>
</dbReference>
<dbReference type="Gene3D" id="3.40.50.10320">
    <property type="entry name" value="LmbE-like"/>
    <property type="match status" value="1"/>
</dbReference>
<dbReference type="SUPFAM" id="SSF102588">
    <property type="entry name" value="LmbE-like"/>
    <property type="match status" value="1"/>
</dbReference>
<reference evidence="4" key="1">
    <citation type="submission" date="2023-06" db="EMBL/GenBank/DDBJ databases">
        <title>Genome-scale phylogeny and comparative genomics of the fungal order Sordariales.</title>
        <authorList>
            <consortium name="Lawrence Berkeley National Laboratory"/>
            <person name="Hensen N."/>
            <person name="Bonometti L."/>
            <person name="Westerberg I."/>
            <person name="Brannstrom I.O."/>
            <person name="Guillou S."/>
            <person name="Cros-Aarteil S."/>
            <person name="Calhoun S."/>
            <person name="Haridas S."/>
            <person name="Kuo A."/>
            <person name="Mondo S."/>
            <person name="Pangilinan J."/>
            <person name="Riley R."/>
            <person name="LaButti K."/>
            <person name="Andreopoulos B."/>
            <person name="Lipzen A."/>
            <person name="Chen C."/>
            <person name="Yanf M."/>
            <person name="Daum C."/>
            <person name="Ng V."/>
            <person name="Clum A."/>
            <person name="Steindorff A."/>
            <person name="Ohm R."/>
            <person name="Martin F."/>
            <person name="Silar P."/>
            <person name="Natvig D."/>
            <person name="Lalanne C."/>
            <person name="Gautier V."/>
            <person name="Ament-velasquez S.L."/>
            <person name="Kruys A."/>
            <person name="Hutchinson M.I."/>
            <person name="Powell A.J."/>
            <person name="Barry K."/>
            <person name="Miller A.N."/>
            <person name="Grigoriev I.V."/>
            <person name="Debuchy R."/>
            <person name="Gladieux P."/>
            <person name="Thoren M.H."/>
            <person name="Johannesson H."/>
        </authorList>
    </citation>
    <scope>NUCLEOTIDE SEQUENCE</scope>
    <source>
        <strain evidence="4">SMH2392-1A</strain>
    </source>
</reference>
<dbReference type="Proteomes" id="UP001172101">
    <property type="component" value="Unassembled WGS sequence"/>
</dbReference>
<dbReference type="EC" id="3.5.1.89" evidence="2"/>
<keyword evidence="3" id="KW-0812">Transmembrane</keyword>
<protein>
    <recommendedName>
        <fullName evidence="2">N-acetylglucosaminylphosphatidylinositol deacetylase</fullName>
        <ecNumber evidence="2">3.5.1.89</ecNumber>
    </recommendedName>
</protein>
<evidence type="ECO:0000256" key="2">
    <source>
        <dbReference type="ARBA" id="ARBA00012176"/>
    </source>
</evidence>
<comment type="similarity">
    <text evidence="1">Belongs to the PIGL family.</text>
</comment>
<dbReference type="GO" id="GO:0000225">
    <property type="term" value="F:N-acetylglucosaminylphosphatidylinositol deacetylase activity"/>
    <property type="evidence" value="ECO:0007669"/>
    <property type="project" value="UniProtKB-EC"/>
</dbReference>
<keyword evidence="3" id="KW-1133">Transmembrane helix</keyword>
<dbReference type="PANTHER" id="PTHR12993">
    <property type="entry name" value="N-ACETYLGLUCOSAMINYL-PHOSPHATIDYLINOSITOL DE-N-ACETYLASE-RELATED"/>
    <property type="match status" value="1"/>
</dbReference>
<name>A0AA40AKT7_9PEZI</name>